<dbReference type="PANTHER" id="PTHR43280:SF26">
    <property type="entry name" value="ARAC-FAMILY TRANSCRIPTIONAL REGULATOR"/>
    <property type="match status" value="1"/>
</dbReference>
<evidence type="ECO:0000313" key="5">
    <source>
        <dbReference type="EMBL" id="RWR10044.1"/>
    </source>
</evidence>
<keyword evidence="2" id="KW-0238">DNA-binding</keyword>
<proteinExistence type="predicted"/>
<reference evidence="5" key="1">
    <citation type="submission" date="2018-12" db="EMBL/GenBank/DDBJ databases">
        <authorList>
            <person name="Sun L."/>
            <person name="Chen Z."/>
        </authorList>
    </citation>
    <scope>NUCLEOTIDE SEQUENCE [LARGE SCALE GENOMIC DNA]</scope>
    <source>
        <strain evidence="5">DSM 16012</strain>
    </source>
</reference>
<protein>
    <submittedName>
        <fullName evidence="5">AraC family transcriptional regulator</fullName>
    </submittedName>
</protein>
<comment type="caution">
    <text evidence="5">The sequence shown here is derived from an EMBL/GenBank/DDBJ whole genome shotgun (WGS) entry which is preliminary data.</text>
</comment>
<dbReference type="AlphaFoldDB" id="A0A443IRM5"/>
<dbReference type="InterPro" id="IPR018060">
    <property type="entry name" value="HTH_AraC"/>
</dbReference>
<dbReference type="GO" id="GO:0003700">
    <property type="term" value="F:DNA-binding transcription factor activity"/>
    <property type="evidence" value="ECO:0007669"/>
    <property type="project" value="InterPro"/>
</dbReference>
<dbReference type="Gene3D" id="1.10.10.60">
    <property type="entry name" value="Homeodomain-like"/>
    <property type="match status" value="2"/>
</dbReference>
<gene>
    <name evidence="5" type="ORF">D4N35_010020</name>
</gene>
<organism evidence="5 6">
    <name type="scientific">Siminovitchia fortis</name>
    <dbReference type="NCBI Taxonomy" id="254758"/>
    <lineage>
        <taxon>Bacteria</taxon>
        <taxon>Bacillati</taxon>
        <taxon>Bacillota</taxon>
        <taxon>Bacilli</taxon>
        <taxon>Bacillales</taxon>
        <taxon>Bacillaceae</taxon>
        <taxon>Siminovitchia</taxon>
    </lineage>
</organism>
<dbReference type="Pfam" id="PF02311">
    <property type="entry name" value="AraC_binding"/>
    <property type="match status" value="1"/>
</dbReference>
<dbReference type="Gene3D" id="2.60.120.10">
    <property type="entry name" value="Jelly Rolls"/>
    <property type="match status" value="1"/>
</dbReference>
<evidence type="ECO:0000256" key="1">
    <source>
        <dbReference type="ARBA" id="ARBA00023015"/>
    </source>
</evidence>
<keyword evidence="3" id="KW-0804">Transcription</keyword>
<name>A0A443IRM5_9BACI</name>
<sequence>MNSIIYEKRTYSNVKNTHSHDYFQLLLPLQGSMHIETEKMKTILKPDHLFFLTPSSTHTFYADDRNEIFVLDIPKSRIPVKFQGYGLHDQYLPINKKWESIRFLLLDEMKDNDSSDYRVERLIQYASDFLFPKSHEYDSLNYIHQYYCDKIELTELAEIENFHPSYYSEWFKDKFGMLPSKYIQQLRLAKAKTLLKETDFSILEIAVEVGYNHASSLNRLFINHFNMTPKEYRQKHKNG</sequence>
<evidence type="ECO:0000256" key="3">
    <source>
        <dbReference type="ARBA" id="ARBA00023163"/>
    </source>
</evidence>
<dbReference type="PROSITE" id="PS00041">
    <property type="entry name" value="HTH_ARAC_FAMILY_1"/>
    <property type="match status" value="1"/>
</dbReference>
<dbReference type="SUPFAM" id="SSF51215">
    <property type="entry name" value="Regulatory protein AraC"/>
    <property type="match status" value="1"/>
</dbReference>
<keyword evidence="1" id="KW-0805">Transcription regulation</keyword>
<evidence type="ECO:0000256" key="2">
    <source>
        <dbReference type="ARBA" id="ARBA00023125"/>
    </source>
</evidence>
<dbReference type="EMBL" id="QYTU02000020">
    <property type="protein sequence ID" value="RWR10044.1"/>
    <property type="molecule type" value="Genomic_DNA"/>
</dbReference>
<dbReference type="InterPro" id="IPR018062">
    <property type="entry name" value="HTH_AraC-typ_CS"/>
</dbReference>
<dbReference type="SUPFAM" id="SSF46689">
    <property type="entry name" value="Homeodomain-like"/>
    <property type="match status" value="2"/>
</dbReference>
<dbReference type="InterPro" id="IPR003313">
    <property type="entry name" value="AraC-bd"/>
</dbReference>
<dbReference type="PROSITE" id="PS01124">
    <property type="entry name" value="HTH_ARAC_FAMILY_2"/>
    <property type="match status" value="1"/>
</dbReference>
<dbReference type="RefSeq" id="WP_120073078.1">
    <property type="nucleotide sequence ID" value="NZ_CP126113.1"/>
</dbReference>
<dbReference type="Pfam" id="PF12833">
    <property type="entry name" value="HTH_18"/>
    <property type="match status" value="1"/>
</dbReference>
<dbReference type="GO" id="GO:0043565">
    <property type="term" value="F:sequence-specific DNA binding"/>
    <property type="evidence" value="ECO:0007669"/>
    <property type="project" value="InterPro"/>
</dbReference>
<dbReference type="InterPro" id="IPR037923">
    <property type="entry name" value="HTH-like"/>
</dbReference>
<dbReference type="InterPro" id="IPR009057">
    <property type="entry name" value="Homeodomain-like_sf"/>
</dbReference>
<feature type="domain" description="HTH araC/xylS-type" evidence="4">
    <location>
        <begin position="137"/>
        <end position="235"/>
    </location>
</feature>
<accession>A0A443IRM5</accession>
<dbReference type="InterPro" id="IPR014710">
    <property type="entry name" value="RmlC-like_jellyroll"/>
</dbReference>
<dbReference type="PANTHER" id="PTHR43280">
    <property type="entry name" value="ARAC-FAMILY TRANSCRIPTIONAL REGULATOR"/>
    <property type="match status" value="1"/>
</dbReference>
<dbReference type="OrthoDB" id="1681793at2"/>
<dbReference type="SMART" id="SM00342">
    <property type="entry name" value="HTH_ARAC"/>
    <property type="match status" value="1"/>
</dbReference>
<dbReference type="Proteomes" id="UP000273811">
    <property type="component" value="Unassembled WGS sequence"/>
</dbReference>
<keyword evidence="6" id="KW-1185">Reference proteome</keyword>
<evidence type="ECO:0000259" key="4">
    <source>
        <dbReference type="PROSITE" id="PS01124"/>
    </source>
</evidence>
<evidence type="ECO:0000313" key="6">
    <source>
        <dbReference type="Proteomes" id="UP000273811"/>
    </source>
</evidence>